<evidence type="ECO:0000259" key="4">
    <source>
        <dbReference type="Pfam" id="PF13439"/>
    </source>
</evidence>
<accession>A0A2S6NNQ5</accession>
<dbReference type="CDD" id="cd03801">
    <property type="entry name" value="GT4_PimA-like"/>
    <property type="match status" value="1"/>
</dbReference>
<feature type="domain" description="Glycosyltransferase subfamily 4-like N-terminal" evidence="4">
    <location>
        <begin position="88"/>
        <end position="152"/>
    </location>
</feature>
<dbReference type="AlphaFoldDB" id="A0A2S6NNQ5"/>
<feature type="domain" description="Glycosyl transferase family 1" evidence="3">
    <location>
        <begin position="154"/>
        <end position="312"/>
    </location>
</feature>
<dbReference type="RefSeq" id="WP_104517062.1">
    <property type="nucleotide sequence ID" value="NZ_NHRY01000034.1"/>
</dbReference>
<keyword evidence="1" id="KW-0328">Glycosyltransferase</keyword>
<proteinExistence type="predicted"/>
<dbReference type="PANTHER" id="PTHR12526">
    <property type="entry name" value="GLYCOSYLTRANSFERASE"/>
    <property type="match status" value="1"/>
</dbReference>
<dbReference type="Pfam" id="PF00534">
    <property type="entry name" value="Glycos_transf_1"/>
    <property type="match status" value="1"/>
</dbReference>
<protein>
    <submittedName>
        <fullName evidence="5">Uncharacterized protein</fullName>
    </submittedName>
</protein>
<dbReference type="EMBL" id="NHRY01000034">
    <property type="protein sequence ID" value="PPQ39257.1"/>
    <property type="molecule type" value="Genomic_DNA"/>
</dbReference>
<dbReference type="Pfam" id="PF13439">
    <property type="entry name" value="Glyco_transf_4"/>
    <property type="match status" value="1"/>
</dbReference>
<name>A0A2S6NNQ5_RHOGL</name>
<dbReference type="Proteomes" id="UP000239724">
    <property type="component" value="Unassembled WGS sequence"/>
</dbReference>
<gene>
    <name evidence="5" type="ORF">CCS01_01445</name>
</gene>
<keyword evidence="2" id="KW-0808">Transferase</keyword>
<dbReference type="PANTHER" id="PTHR12526:SF510">
    <property type="entry name" value="D-INOSITOL 3-PHOSPHATE GLYCOSYLTRANSFERASE"/>
    <property type="match status" value="1"/>
</dbReference>
<sequence length="339" mass="36605">MHVSLFVPGPIATVSGNYLYDRRMAEGLRDLGHAVQIFELDGRFPNPDQAAIYAARTAWAAMPDGALPLVDGLALPAFDGLPLHRVTALIHHPVSLETGLAEETRLRLHTIEAAMFRAVPRLVVTSEPTADRLAREYGVSHEPMTVVTPGIDDLPRSTGSSGPTRQILSVGALIPRKGHDVLLRALSRLFDLDWCLTIAGDPRRDPVHANGLHALAEKLHVARCVHFVEEPDEALWQQADVFALASHFEGYGVAIAEALRRGLPVAVTNVGAVATLVAPDAGVVAAPGDAEQLSKAMRRLIFDTALRHGMSEVAWQSGRTLPSWEEQVKRLADILASAS</sequence>
<reference evidence="5 6" key="1">
    <citation type="journal article" date="2018" name="Arch. Microbiol.">
        <title>New insights into the metabolic potential of the phototrophic purple bacterium Rhodopila globiformis DSM 161(T) from its draft genome sequence and evidence for a vanadium-dependent nitrogenase.</title>
        <authorList>
            <person name="Imhoff J.F."/>
            <person name="Rahn T."/>
            <person name="Kunzel S."/>
            <person name="Neulinger S.C."/>
        </authorList>
    </citation>
    <scope>NUCLEOTIDE SEQUENCE [LARGE SCALE GENOMIC DNA]</scope>
    <source>
        <strain evidence="5 6">DSM 161</strain>
    </source>
</reference>
<evidence type="ECO:0000313" key="6">
    <source>
        <dbReference type="Proteomes" id="UP000239724"/>
    </source>
</evidence>
<dbReference type="InterPro" id="IPR001296">
    <property type="entry name" value="Glyco_trans_1"/>
</dbReference>
<dbReference type="InterPro" id="IPR028098">
    <property type="entry name" value="Glyco_trans_4-like_N"/>
</dbReference>
<evidence type="ECO:0000313" key="5">
    <source>
        <dbReference type="EMBL" id="PPQ39257.1"/>
    </source>
</evidence>
<evidence type="ECO:0000256" key="2">
    <source>
        <dbReference type="ARBA" id="ARBA00022679"/>
    </source>
</evidence>
<keyword evidence="6" id="KW-1185">Reference proteome</keyword>
<evidence type="ECO:0000256" key="1">
    <source>
        <dbReference type="ARBA" id="ARBA00022676"/>
    </source>
</evidence>
<comment type="caution">
    <text evidence="5">The sequence shown here is derived from an EMBL/GenBank/DDBJ whole genome shotgun (WGS) entry which is preliminary data.</text>
</comment>
<evidence type="ECO:0000259" key="3">
    <source>
        <dbReference type="Pfam" id="PF00534"/>
    </source>
</evidence>
<dbReference type="OrthoDB" id="9790710at2"/>
<dbReference type="GO" id="GO:0016757">
    <property type="term" value="F:glycosyltransferase activity"/>
    <property type="evidence" value="ECO:0007669"/>
    <property type="project" value="UniProtKB-KW"/>
</dbReference>
<organism evidence="5 6">
    <name type="scientific">Rhodopila globiformis</name>
    <name type="common">Rhodopseudomonas globiformis</name>
    <dbReference type="NCBI Taxonomy" id="1071"/>
    <lineage>
        <taxon>Bacteria</taxon>
        <taxon>Pseudomonadati</taxon>
        <taxon>Pseudomonadota</taxon>
        <taxon>Alphaproteobacteria</taxon>
        <taxon>Acetobacterales</taxon>
        <taxon>Acetobacteraceae</taxon>
        <taxon>Rhodopila</taxon>
    </lineage>
</organism>
<dbReference type="Gene3D" id="3.40.50.2000">
    <property type="entry name" value="Glycogen Phosphorylase B"/>
    <property type="match status" value="2"/>
</dbReference>
<dbReference type="SUPFAM" id="SSF53756">
    <property type="entry name" value="UDP-Glycosyltransferase/glycogen phosphorylase"/>
    <property type="match status" value="1"/>
</dbReference>